<keyword evidence="2" id="KW-1185">Reference proteome</keyword>
<accession>A0ABD2X826</accession>
<dbReference type="EMBL" id="JBJJXI010000049">
    <property type="protein sequence ID" value="KAL3401150.1"/>
    <property type="molecule type" value="Genomic_DNA"/>
</dbReference>
<dbReference type="PANTHER" id="PTHR20905:SF1">
    <property type="entry name" value="AT07410P-RELATED"/>
    <property type="match status" value="1"/>
</dbReference>
<dbReference type="Gene3D" id="3.40.630.30">
    <property type="match status" value="1"/>
</dbReference>
<proteinExistence type="predicted"/>
<reference evidence="1 2" key="1">
    <citation type="journal article" date="2024" name="bioRxiv">
        <title>A reference genome for Trichogramma kaykai: A tiny desert-dwelling parasitoid wasp with competing sex-ratio distorters.</title>
        <authorList>
            <person name="Culotta J."/>
            <person name="Lindsey A.R."/>
        </authorList>
    </citation>
    <scope>NUCLEOTIDE SEQUENCE [LARGE SCALE GENOMIC DNA]</scope>
    <source>
        <strain evidence="1 2">KSX58</strain>
    </source>
</reference>
<evidence type="ECO:0008006" key="3">
    <source>
        <dbReference type="Google" id="ProtNLM"/>
    </source>
</evidence>
<sequence length="255" mass="29836">MSRGDWTEEYEMREAQTDDIPAILTFVKNNFDWRETMLRFARQSLVDPTRMDKARFQQMDLDLTNFVEVMVRCHSCQLFIHKASSEIVLFNARIIHQGPTLQEFLEDDSCTSTKLTTDLPQPRDPLFKAYFQFTRDTIRNAKIFQSFPRLDRAIEFVAVVVHLQHRRKGLAFYSIRESIRYSQKNNCGVMFGLFTTKYAKRSAENASLVEIHQVENILDYKDETGEKVFENLPADSDINIMAITVDHACDKHNIY</sequence>
<dbReference type="Proteomes" id="UP001627154">
    <property type="component" value="Unassembled WGS sequence"/>
</dbReference>
<gene>
    <name evidence="1" type="ORF">TKK_005769</name>
</gene>
<dbReference type="AlphaFoldDB" id="A0ABD2X826"/>
<evidence type="ECO:0000313" key="2">
    <source>
        <dbReference type="Proteomes" id="UP001627154"/>
    </source>
</evidence>
<dbReference type="PANTHER" id="PTHR20905">
    <property type="entry name" value="N-ACETYLTRANSFERASE-RELATED"/>
    <property type="match status" value="1"/>
</dbReference>
<name>A0ABD2X826_9HYME</name>
<protein>
    <recommendedName>
        <fullName evidence="3">N-acetyltransferase domain-containing protein</fullName>
    </recommendedName>
</protein>
<evidence type="ECO:0000313" key="1">
    <source>
        <dbReference type="EMBL" id="KAL3401150.1"/>
    </source>
</evidence>
<comment type="caution">
    <text evidence="1">The sequence shown here is derived from an EMBL/GenBank/DDBJ whole genome shotgun (WGS) entry which is preliminary data.</text>
</comment>
<organism evidence="1 2">
    <name type="scientific">Trichogramma kaykai</name>
    <dbReference type="NCBI Taxonomy" id="54128"/>
    <lineage>
        <taxon>Eukaryota</taxon>
        <taxon>Metazoa</taxon>
        <taxon>Ecdysozoa</taxon>
        <taxon>Arthropoda</taxon>
        <taxon>Hexapoda</taxon>
        <taxon>Insecta</taxon>
        <taxon>Pterygota</taxon>
        <taxon>Neoptera</taxon>
        <taxon>Endopterygota</taxon>
        <taxon>Hymenoptera</taxon>
        <taxon>Apocrita</taxon>
        <taxon>Proctotrupomorpha</taxon>
        <taxon>Chalcidoidea</taxon>
        <taxon>Trichogrammatidae</taxon>
        <taxon>Trichogramma</taxon>
    </lineage>
</organism>